<keyword evidence="2" id="KW-0472">Membrane</keyword>
<name>A0A261GC28_9BIFI</name>
<sequence length="187" mass="20532">MTCGADVRFVMYDGYFMRMSKSTRTRSTGGKPARNNRGAGPIAFFVSLFIVALGTIQLVSTFHTYALNLAELNGLKREESSLLAQKQDLEDDIARWDDKAYVTAQARERLGFVFPGEQAVRVLHPEAVTGDTDDEDDTTSTSTSAEQNSLPWYSELAYSFEQADEPKDDASSGGTTTDSQNATSDTE</sequence>
<feature type="transmembrane region" description="Helical" evidence="2">
    <location>
        <begin position="42"/>
        <end position="67"/>
    </location>
</feature>
<gene>
    <name evidence="3" type="ORF">BEUL_0370</name>
</gene>
<evidence type="ECO:0000313" key="3">
    <source>
        <dbReference type="EMBL" id="OZG68964.1"/>
    </source>
</evidence>
<feature type="region of interest" description="Disordered" evidence="1">
    <location>
        <begin position="124"/>
        <end position="187"/>
    </location>
</feature>
<dbReference type="Proteomes" id="UP000216057">
    <property type="component" value="Unassembled WGS sequence"/>
</dbReference>
<reference evidence="3 4" key="1">
    <citation type="journal article" date="2017" name="BMC Genomics">
        <title>Comparative genomic and phylogenomic analyses of the Bifidobacteriaceae family.</title>
        <authorList>
            <person name="Lugli G.A."/>
            <person name="Milani C."/>
            <person name="Turroni F."/>
            <person name="Duranti S."/>
            <person name="Mancabelli L."/>
            <person name="Mangifesta M."/>
            <person name="Ferrario C."/>
            <person name="Modesto M."/>
            <person name="Mattarelli P."/>
            <person name="Jiri K."/>
            <person name="van Sinderen D."/>
            <person name="Ventura M."/>
        </authorList>
    </citation>
    <scope>NUCLEOTIDE SEQUENCE [LARGE SCALE GENOMIC DNA]</scope>
    <source>
        <strain evidence="3 4">DSM 100216</strain>
    </source>
</reference>
<dbReference type="EMBL" id="MWWZ01000004">
    <property type="protein sequence ID" value="OZG68964.1"/>
    <property type="molecule type" value="Genomic_DNA"/>
</dbReference>
<dbReference type="Pfam" id="PF04977">
    <property type="entry name" value="DivIC"/>
    <property type="match status" value="1"/>
</dbReference>
<feature type="compositionally biased region" description="Polar residues" evidence="1">
    <location>
        <begin position="172"/>
        <end position="187"/>
    </location>
</feature>
<keyword evidence="2" id="KW-1133">Transmembrane helix</keyword>
<comment type="caution">
    <text evidence="3">The sequence shown here is derived from an EMBL/GenBank/DDBJ whole genome shotgun (WGS) entry which is preliminary data.</text>
</comment>
<accession>A0A261GC28</accession>
<dbReference type="AlphaFoldDB" id="A0A261GC28"/>
<proteinExistence type="predicted"/>
<evidence type="ECO:0000256" key="2">
    <source>
        <dbReference type="SAM" id="Phobius"/>
    </source>
</evidence>
<dbReference type="InterPro" id="IPR007060">
    <property type="entry name" value="FtsL/DivIC"/>
</dbReference>
<evidence type="ECO:0000313" key="4">
    <source>
        <dbReference type="Proteomes" id="UP000216057"/>
    </source>
</evidence>
<keyword evidence="2" id="KW-0812">Transmembrane</keyword>
<protein>
    <submittedName>
        <fullName evidence="3">Septum formation initiator</fullName>
    </submittedName>
</protein>
<evidence type="ECO:0000256" key="1">
    <source>
        <dbReference type="SAM" id="MobiDB-lite"/>
    </source>
</evidence>
<organism evidence="3 4">
    <name type="scientific">Bifidobacterium eulemuris</name>
    <dbReference type="NCBI Taxonomy" id="1765219"/>
    <lineage>
        <taxon>Bacteria</taxon>
        <taxon>Bacillati</taxon>
        <taxon>Actinomycetota</taxon>
        <taxon>Actinomycetes</taxon>
        <taxon>Bifidobacteriales</taxon>
        <taxon>Bifidobacteriaceae</taxon>
        <taxon>Bifidobacterium</taxon>
    </lineage>
</organism>